<dbReference type="RefSeq" id="WP_072775138.1">
    <property type="nucleotide sequence ID" value="NZ_FRDN01000021.1"/>
</dbReference>
<dbReference type="Proteomes" id="UP000184010">
    <property type="component" value="Unassembled WGS sequence"/>
</dbReference>
<dbReference type="AlphaFoldDB" id="A0A1M7UYI9"/>
<organism evidence="2 3">
    <name type="scientific">Desulfitobacterium chlororespirans DSM 11544</name>
    <dbReference type="NCBI Taxonomy" id="1121395"/>
    <lineage>
        <taxon>Bacteria</taxon>
        <taxon>Bacillati</taxon>
        <taxon>Bacillota</taxon>
        <taxon>Clostridia</taxon>
        <taxon>Eubacteriales</taxon>
        <taxon>Desulfitobacteriaceae</taxon>
        <taxon>Desulfitobacterium</taxon>
    </lineage>
</organism>
<name>A0A1M7UYI9_9FIRM</name>
<dbReference type="EMBL" id="FRDN01000021">
    <property type="protein sequence ID" value="SHN87990.1"/>
    <property type="molecule type" value="Genomic_DNA"/>
</dbReference>
<evidence type="ECO:0000259" key="1">
    <source>
        <dbReference type="Pfam" id="PF12728"/>
    </source>
</evidence>
<dbReference type="InterPro" id="IPR041657">
    <property type="entry name" value="HTH_17"/>
</dbReference>
<dbReference type="NCBIfam" id="TIGR01764">
    <property type="entry name" value="excise"/>
    <property type="match status" value="1"/>
</dbReference>
<proteinExistence type="predicted"/>
<protein>
    <submittedName>
        <fullName evidence="2">DNA binding domain-containing protein, excisionase family</fullName>
    </submittedName>
</protein>
<dbReference type="GO" id="GO:0003677">
    <property type="term" value="F:DNA binding"/>
    <property type="evidence" value="ECO:0007669"/>
    <property type="project" value="InterPro"/>
</dbReference>
<feature type="domain" description="Helix-turn-helix" evidence="1">
    <location>
        <begin position="24"/>
        <end position="69"/>
    </location>
</feature>
<evidence type="ECO:0000313" key="3">
    <source>
        <dbReference type="Proteomes" id="UP000184010"/>
    </source>
</evidence>
<dbReference type="InterPro" id="IPR010093">
    <property type="entry name" value="SinI_DNA-bd"/>
</dbReference>
<reference evidence="3" key="1">
    <citation type="submission" date="2016-12" db="EMBL/GenBank/DDBJ databases">
        <authorList>
            <person name="Varghese N."/>
            <person name="Submissions S."/>
        </authorList>
    </citation>
    <scope>NUCLEOTIDE SEQUENCE [LARGE SCALE GENOMIC DNA]</scope>
    <source>
        <strain evidence="3">DSM 11544</strain>
    </source>
</reference>
<keyword evidence="3" id="KW-1185">Reference proteome</keyword>
<accession>A0A1M7UYI9</accession>
<gene>
    <name evidence="2" type="ORF">SAMN02745215_05071</name>
</gene>
<sequence length="96" mass="10992">MEKIQTTVEPKNAEIKWENQPLILSVEQLAGLLEVGEHQIYNLARTKDFPARRFGRIIKISRDAFRQWMGEEINKPVEGGWQSESSALSIVRQTPG</sequence>
<dbReference type="Pfam" id="PF12728">
    <property type="entry name" value="HTH_17"/>
    <property type="match status" value="1"/>
</dbReference>
<evidence type="ECO:0000313" key="2">
    <source>
        <dbReference type="EMBL" id="SHN87990.1"/>
    </source>
</evidence>
<dbReference type="STRING" id="1121395.SAMN02745215_05071"/>